<evidence type="ECO:0000313" key="1">
    <source>
        <dbReference type="EMBL" id="KAJ8975726.1"/>
    </source>
</evidence>
<accession>A0ABQ9JC20</accession>
<dbReference type="PANTHER" id="PTHR22955:SF77">
    <property type="entry name" value="ASPARTIC PUTATIVE DOMAIN-CONTAINING PROTEIN-RELATED"/>
    <property type="match status" value="1"/>
</dbReference>
<proteinExistence type="predicted"/>
<dbReference type="PANTHER" id="PTHR22955">
    <property type="entry name" value="RETROTRANSPOSON"/>
    <property type="match status" value="1"/>
</dbReference>
<dbReference type="InterPro" id="IPR008042">
    <property type="entry name" value="Retrotrans_Pao"/>
</dbReference>
<keyword evidence="2" id="KW-1185">Reference proteome</keyword>
<protein>
    <submittedName>
        <fullName evidence="1">Uncharacterized protein</fullName>
    </submittedName>
</protein>
<organism evidence="1 2">
    <name type="scientific">Molorchus minor</name>
    <dbReference type="NCBI Taxonomy" id="1323400"/>
    <lineage>
        <taxon>Eukaryota</taxon>
        <taxon>Metazoa</taxon>
        <taxon>Ecdysozoa</taxon>
        <taxon>Arthropoda</taxon>
        <taxon>Hexapoda</taxon>
        <taxon>Insecta</taxon>
        <taxon>Pterygota</taxon>
        <taxon>Neoptera</taxon>
        <taxon>Endopterygota</taxon>
        <taxon>Coleoptera</taxon>
        <taxon>Polyphaga</taxon>
        <taxon>Cucujiformia</taxon>
        <taxon>Chrysomeloidea</taxon>
        <taxon>Cerambycidae</taxon>
        <taxon>Lamiinae</taxon>
        <taxon>Monochamini</taxon>
        <taxon>Molorchus</taxon>
    </lineage>
</organism>
<dbReference type="Proteomes" id="UP001162164">
    <property type="component" value="Unassembled WGS sequence"/>
</dbReference>
<evidence type="ECO:0000313" key="2">
    <source>
        <dbReference type="Proteomes" id="UP001162164"/>
    </source>
</evidence>
<name>A0ABQ9JC20_9CUCU</name>
<sequence length="253" mass="28537">MKSHCKMRDGGVSDIYVNDVITGCRSLQDAQRLKEQLILLCRSGGFELHKWNSNDSSLISDNALESSMSLDIEASSITKVLGLQWSSTSDTFSFHVSPQLARIFDPLGFLTPFTLFAKRLIQRIWTLGLDSTVTLSWIRSSPHKWKTFVSSGISHIQDKNSQNFWYYVPSENNPADYASRRMLPKQLIYHKLWWAGPSFLLGPSNTYLMSPRDSELGSIASRKEKRFALATVSAAPHFLDSLLNNLSSLAKIE</sequence>
<dbReference type="EMBL" id="JAPWTJ010000774">
    <property type="protein sequence ID" value="KAJ8975726.1"/>
    <property type="molecule type" value="Genomic_DNA"/>
</dbReference>
<gene>
    <name evidence="1" type="ORF">NQ317_004190</name>
</gene>
<reference evidence="1" key="1">
    <citation type="journal article" date="2023" name="Insect Mol. Biol.">
        <title>Genome sequencing provides insights into the evolution of gene families encoding plant cell wall-degrading enzymes in longhorned beetles.</title>
        <authorList>
            <person name="Shin N.R."/>
            <person name="Okamura Y."/>
            <person name="Kirsch R."/>
            <person name="Pauchet Y."/>
        </authorList>
    </citation>
    <scope>NUCLEOTIDE SEQUENCE</scope>
    <source>
        <strain evidence="1">MMC_N1</strain>
    </source>
</reference>
<dbReference type="Pfam" id="PF05380">
    <property type="entry name" value="Peptidase_A17"/>
    <property type="match status" value="1"/>
</dbReference>
<comment type="caution">
    <text evidence="1">The sequence shown here is derived from an EMBL/GenBank/DDBJ whole genome shotgun (WGS) entry which is preliminary data.</text>
</comment>